<dbReference type="PANTHER" id="PTHR42956">
    <property type="entry name" value="NITROGENASE IRON-MOLYBDENUM COFACTOR BIOSYNTHESIS PROTEIN NIFE"/>
    <property type="match status" value="1"/>
</dbReference>
<protein>
    <submittedName>
        <fullName evidence="2">Nitrogenase molybdenum-iron protein alpha chain</fullName>
    </submittedName>
</protein>
<dbReference type="AlphaFoldDB" id="A0A1I4N4Q7"/>
<reference evidence="3" key="1">
    <citation type="submission" date="2016-10" db="EMBL/GenBank/DDBJ databases">
        <authorList>
            <person name="Varghese N."/>
            <person name="Submissions S."/>
        </authorList>
    </citation>
    <scope>NUCLEOTIDE SEQUENCE [LARGE SCALE GENOMIC DNA]</scope>
    <source>
        <strain evidence="3">DSM 13327</strain>
    </source>
</reference>
<dbReference type="Gene3D" id="3.40.50.1980">
    <property type="entry name" value="Nitrogenase molybdenum iron protein domain"/>
    <property type="match status" value="2"/>
</dbReference>
<feature type="domain" description="Nitrogenase/oxidoreductase component 1" evidence="1">
    <location>
        <begin position="19"/>
        <end position="316"/>
    </location>
</feature>
<dbReference type="Proteomes" id="UP000199520">
    <property type="component" value="Unassembled WGS sequence"/>
</dbReference>
<dbReference type="PANTHER" id="PTHR42956:SF1">
    <property type="entry name" value="NITROGENASE IRON-MOLYBDENUM COFACTOR BIOSYNTHESIS PROTEIN NIFE"/>
    <property type="match status" value="1"/>
</dbReference>
<dbReference type="InterPro" id="IPR049939">
    <property type="entry name" value="NifE-like"/>
</dbReference>
<gene>
    <name evidence="2" type="ORF">SAMN04490355_10418</name>
</gene>
<sequence length="431" mass="48244">MLMAISKKNVITMKRSYSCSMSGVWNAVAHNQGALVIYHSPKACGHVTHTMELGSYYRSLARQEMNWQQYTAPLITSNLKEEHSIFGGTEQLRKCIDYVVKRYKPEYIVIASSCVAGVIGDDVKSVTTAAQGMWNIPMLSVDSQGFFNDYDTGYYQAGLTLIERFMCKQEKKKNTVTLLGDRGGPQGIDVQEIKELLVIFGLDVHCQFPGYASLEEIQQVPSSSLCVLLGGRAKSHLGIHTLAADLETKFDIPFFDAPCPIGRQETKDWLRRMGQLLGKEKDALAAIRQQEEKLLHAIASYSSKLENEKVVLCIGRPLLYFQPAWALELLAQAKVNVTGIILLKGLTEQQQQEMRIELEKYTLAPIRQEDEDKELEKAEIAVTTHELSDSIPRQFFLPVIPPVGVGGMIRLLCKLARLAGRSKERRGIVYG</sequence>
<dbReference type="EMBL" id="FOTS01000041">
    <property type="protein sequence ID" value="SFM10481.1"/>
    <property type="molecule type" value="Genomic_DNA"/>
</dbReference>
<dbReference type="InterPro" id="IPR000510">
    <property type="entry name" value="Nase/OxRdtase_comp1"/>
</dbReference>
<evidence type="ECO:0000313" key="2">
    <source>
        <dbReference type="EMBL" id="SFM10481.1"/>
    </source>
</evidence>
<dbReference type="SUPFAM" id="SSF53807">
    <property type="entry name" value="Helical backbone' metal receptor"/>
    <property type="match status" value="1"/>
</dbReference>
<accession>A0A1I4N4Q7</accession>
<proteinExistence type="predicted"/>
<dbReference type="Pfam" id="PF00148">
    <property type="entry name" value="Oxidored_nitro"/>
    <property type="match status" value="1"/>
</dbReference>
<evidence type="ECO:0000313" key="3">
    <source>
        <dbReference type="Proteomes" id="UP000199520"/>
    </source>
</evidence>
<organism evidence="2 3">
    <name type="scientific">Pelosinus propionicus DSM 13327</name>
    <dbReference type="NCBI Taxonomy" id="1123291"/>
    <lineage>
        <taxon>Bacteria</taxon>
        <taxon>Bacillati</taxon>
        <taxon>Bacillota</taxon>
        <taxon>Negativicutes</taxon>
        <taxon>Selenomonadales</taxon>
        <taxon>Sporomusaceae</taxon>
        <taxon>Pelosinus</taxon>
    </lineage>
</organism>
<dbReference type="GO" id="GO:0016491">
    <property type="term" value="F:oxidoreductase activity"/>
    <property type="evidence" value="ECO:0007669"/>
    <property type="project" value="InterPro"/>
</dbReference>
<name>A0A1I4N4Q7_9FIRM</name>
<evidence type="ECO:0000259" key="1">
    <source>
        <dbReference type="Pfam" id="PF00148"/>
    </source>
</evidence>
<keyword evidence="3" id="KW-1185">Reference proteome</keyword>
<dbReference type="STRING" id="1123291.SAMN04490355_10418"/>
<dbReference type="CDD" id="cd00316">
    <property type="entry name" value="Oxidoreductase_nitrogenase"/>
    <property type="match status" value="1"/>
</dbReference>